<organism evidence="2 3">
    <name type="scientific">Frankliniella fusca</name>
    <dbReference type="NCBI Taxonomy" id="407009"/>
    <lineage>
        <taxon>Eukaryota</taxon>
        <taxon>Metazoa</taxon>
        <taxon>Ecdysozoa</taxon>
        <taxon>Arthropoda</taxon>
        <taxon>Hexapoda</taxon>
        <taxon>Insecta</taxon>
        <taxon>Pterygota</taxon>
        <taxon>Neoptera</taxon>
        <taxon>Paraneoptera</taxon>
        <taxon>Thysanoptera</taxon>
        <taxon>Terebrantia</taxon>
        <taxon>Thripoidea</taxon>
        <taxon>Thripidae</taxon>
        <taxon>Frankliniella</taxon>
    </lineage>
</organism>
<comment type="caution">
    <text evidence="2">The sequence shown here is derived from an EMBL/GenBank/DDBJ whole genome shotgun (WGS) entry which is preliminary data.</text>
</comment>
<dbReference type="Proteomes" id="UP001219518">
    <property type="component" value="Unassembled WGS sequence"/>
</dbReference>
<dbReference type="EMBL" id="JAHWGI010000379">
    <property type="protein sequence ID" value="KAK3914399.1"/>
    <property type="molecule type" value="Genomic_DNA"/>
</dbReference>
<name>A0AAE1H429_9NEOP</name>
<gene>
    <name evidence="2" type="ORF">KUF71_023800</name>
</gene>
<evidence type="ECO:0000313" key="2">
    <source>
        <dbReference type="EMBL" id="KAK3914399.1"/>
    </source>
</evidence>
<reference evidence="2" key="1">
    <citation type="submission" date="2021-07" db="EMBL/GenBank/DDBJ databases">
        <authorList>
            <person name="Catto M.A."/>
            <person name="Jacobson A."/>
            <person name="Kennedy G."/>
            <person name="Labadie P."/>
            <person name="Hunt B.G."/>
            <person name="Srinivasan R."/>
        </authorList>
    </citation>
    <scope>NUCLEOTIDE SEQUENCE</scope>
    <source>
        <strain evidence="2">PL_HMW_Pooled</strain>
        <tissue evidence="2">Head</tissue>
    </source>
</reference>
<proteinExistence type="predicted"/>
<evidence type="ECO:0000256" key="1">
    <source>
        <dbReference type="SAM" id="SignalP"/>
    </source>
</evidence>
<feature type="chain" id="PRO_5041930690" evidence="1">
    <location>
        <begin position="23"/>
        <end position="87"/>
    </location>
</feature>
<keyword evidence="1" id="KW-0732">Signal</keyword>
<reference evidence="2" key="2">
    <citation type="journal article" date="2023" name="BMC Genomics">
        <title>Pest status, molecular evolution, and epigenetic factors derived from the genome assembly of Frankliniella fusca, a thysanopteran phytovirus vector.</title>
        <authorList>
            <person name="Catto M.A."/>
            <person name="Labadie P.E."/>
            <person name="Jacobson A.L."/>
            <person name="Kennedy G.G."/>
            <person name="Srinivasan R."/>
            <person name="Hunt B.G."/>
        </authorList>
    </citation>
    <scope>NUCLEOTIDE SEQUENCE</scope>
    <source>
        <strain evidence="2">PL_HMW_Pooled</strain>
    </source>
</reference>
<evidence type="ECO:0000313" key="3">
    <source>
        <dbReference type="Proteomes" id="UP001219518"/>
    </source>
</evidence>
<feature type="signal peptide" evidence="1">
    <location>
        <begin position="1"/>
        <end position="22"/>
    </location>
</feature>
<keyword evidence="3" id="KW-1185">Reference proteome</keyword>
<sequence>MTRTVVLAVSLVIVAILVAARAQEEHDPGRGESAISVCDSITCEMECRKKTKDCGAYGCNGVCIGYACQCFTKPRAPAGGWKEYNPL</sequence>
<dbReference type="AlphaFoldDB" id="A0AAE1H429"/>
<protein>
    <submittedName>
        <fullName evidence="2">Lanosterol synthase</fullName>
    </submittedName>
</protein>
<accession>A0AAE1H429</accession>